<keyword evidence="3" id="KW-1185">Reference proteome</keyword>
<name>A0A166S728_9AGAM</name>
<dbReference type="EMBL" id="KV417500">
    <property type="protein sequence ID" value="KZP29090.1"/>
    <property type="molecule type" value="Genomic_DNA"/>
</dbReference>
<accession>A0A166S728</accession>
<gene>
    <name evidence="2" type="ORF">FIBSPDRAFT_947096</name>
</gene>
<dbReference type="Proteomes" id="UP000076532">
    <property type="component" value="Unassembled WGS sequence"/>
</dbReference>
<organism evidence="2 3">
    <name type="scientific">Athelia psychrophila</name>
    <dbReference type="NCBI Taxonomy" id="1759441"/>
    <lineage>
        <taxon>Eukaryota</taxon>
        <taxon>Fungi</taxon>
        <taxon>Dikarya</taxon>
        <taxon>Basidiomycota</taxon>
        <taxon>Agaricomycotina</taxon>
        <taxon>Agaricomycetes</taxon>
        <taxon>Agaricomycetidae</taxon>
        <taxon>Atheliales</taxon>
        <taxon>Atheliaceae</taxon>
        <taxon>Athelia</taxon>
    </lineage>
</organism>
<dbReference type="OrthoDB" id="3360976at2759"/>
<protein>
    <recommendedName>
        <fullName evidence="1">DUF6593 domain-containing protein</fullName>
    </recommendedName>
</protein>
<evidence type="ECO:0000313" key="3">
    <source>
        <dbReference type="Proteomes" id="UP000076532"/>
    </source>
</evidence>
<dbReference type="AlphaFoldDB" id="A0A166S728"/>
<proteinExistence type="predicted"/>
<sequence length="200" mass="22514">MIYKFTSNSPISTSLKDPRGRIAYKVCTPSRESPVTVIKHPSNPWSNQLSDDAEFSDVATISNTPLYGADSDDGLCELAQIEWHLLGRSKLSYRGEERAMKDVMPHEKSFGRGPRILTAPGGRQYRWVYPALEIVADEETQRRTVALFKGARIGPTLEIMPEAEGIADLIVITFLYLERKRRDHLSVQASSIFPVAIEYQ</sequence>
<dbReference type="InterPro" id="IPR046528">
    <property type="entry name" value="DUF6593"/>
</dbReference>
<feature type="domain" description="DUF6593" evidence="1">
    <location>
        <begin position="8"/>
        <end position="183"/>
    </location>
</feature>
<dbReference type="Pfam" id="PF20236">
    <property type="entry name" value="DUF6593"/>
    <property type="match status" value="1"/>
</dbReference>
<evidence type="ECO:0000259" key="1">
    <source>
        <dbReference type="Pfam" id="PF20236"/>
    </source>
</evidence>
<evidence type="ECO:0000313" key="2">
    <source>
        <dbReference type="EMBL" id="KZP29090.1"/>
    </source>
</evidence>
<reference evidence="2 3" key="1">
    <citation type="journal article" date="2016" name="Mol. Biol. Evol.">
        <title>Comparative Genomics of Early-Diverging Mushroom-Forming Fungi Provides Insights into the Origins of Lignocellulose Decay Capabilities.</title>
        <authorList>
            <person name="Nagy L.G."/>
            <person name="Riley R."/>
            <person name="Tritt A."/>
            <person name="Adam C."/>
            <person name="Daum C."/>
            <person name="Floudas D."/>
            <person name="Sun H."/>
            <person name="Yadav J.S."/>
            <person name="Pangilinan J."/>
            <person name="Larsson K.H."/>
            <person name="Matsuura K."/>
            <person name="Barry K."/>
            <person name="Labutti K."/>
            <person name="Kuo R."/>
            <person name="Ohm R.A."/>
            <person name="Bhattacharya S.S."/>
            <person name="Shirouzu T."/>
            <person name="Yoshinaga Y."/>
            <person name="Martin F.M."/>
            <person name="Grigoriev I.V."/>
            <person name="Hibbett D.S."/>
        </authorList>
    </citation>
    <scope>NUCLEOTIDE SEQUENCE [LARGE SCALE GENOMIC DNA]</scope>
    <source>
        <strain evidence="2 3">CBS 109695</strain>
    </source>
</reference>